<sequence length="31" mass="3126">MSNQAEPIGLLIAAMGGEGGGVLRQWLVDAA</sequence>
<protein>
    <submittedName>
        <fullName evidence="1">Uncharacterized protein</fullName>
    </submittedName>
</protein>
<reference evidence="1" key="1">
    <citation type="submission" date="2018-05" db="EMBL/GenBank/DDBJ databases">
        <authorList>
            <person name="Lanie J.A."/>
            <person name="Ng W.-L."/>
            <person name="Kazmierczak K.M."/>
            <person name="Andrzejewski T.M."/>
            <person name="Davidsen T.M."/>
            <person name="Wayne K.J."/>
            <person name="Tettelin H."/>
            <person name="Glass J.I."/>
            <person name="Rusch D."/>
            <person name="Podicherti R."/>
            <person name="Tsui H.-C.T."/>
            <person name="Winkler M.E."/>
        </authorList>
    </citation>
    <scope>NUCLEOTIDE SEQUENCE</scope>
</reference>
<dbReference type="AlphaFoldDB" id="A0A382MJD2"/>
<dbReference type="EMBL" id="UINC01093941">
    <property type="protein sequence ID" value="SVC48760.1"/>
    <property type="molecule type" value="Genomic_DNA"/>
</dbReference>
<name>A0A382MJD2_9ZZZZ</name>
<gene>
    <name evidence="1" type="ORF">METZ01_LOCUS301614</name>
</gene>
<evidence type="ECO:0000313" key="1">
    <source>
        <dbReference type="EMBL" id="SVC48760.1"/>
    </source>
</evidence>
<organism evidence="1">
    <name type="scientific">marine metagenome</name>
    <dbReference type="NCBI Taxonomy" id="408172"/>
    <lineage>
        <taxon>unclassified sequences</taxon>
        <taxon>metagenomes</taxon>
        <taxon>ecological metagenomes</taxon>
    </lineage>
</organism>
<accession>A0A382MJD2</accession>
<proteinExistence type="predicted"/>
<feature type="non-terminal residue" evidence="1">
    <location>
        <position position="31"/>
    </location>
</feature>